<reference evidence="3" key="1">
    <citation type="submission" date="2025-08" db="UniProtKB">
        <authorList>
            <consortium name="RefSeq"/>
        </authorList>
    </citation>
    <scope>IDENTIFICATION</scope>
    <source>
        <tissue evidence="3">Total insect</tissue>
    </source>
</reference>
<name>A0A6P9ABH9_THRPL</name>
<dbReference type="OrthoDB" id="661148at2759"/>
<organism evidence="3">
    <name type="scientific">Thrips palmi</name>
    <name type="common">Melon thrips</name>
    <dbReference type="NCBI Taxonomy" id="161013"/>
    <lineage>
        <taxon>Eukaryota</taxon>
        <taxon>Metazoa</taxon>
        <taxon>Ecdysozoa</taxon>
        <taxon>Arthropoda</taxon>
        <taxon>Hexapoda</taxon>
        <taxon>Insecta</taxon>
        <taxon>Pterygota</taxon>
        <taxon>Neoptera</taxon>
        <taxon>Paraneoptera</taxon>
        <taxon>Thysanoptera</taxon>
        <taxon>Terebrantia</taxon>
        <taxon>Thripoidea</taxon>
        <taxon>Thripidae</taxon>
        <taxon>Thrips</taxon>
    </lineage>
</organism>
<proteinExistence type="predicted"/>
<dbReference type="RefSeq" id="XP_034255492.1">
    <property type="nucleotide sequence ID" value="XM_034399601.1"/>
</dbReference>
<feature type="compositionally biased region" description="Polar residues" evidence="1">
    <location>
        <begin position="877"/>
        <end position="888"/>
    </location>
</feature>
<feature type="compositionally biased region" description="Pro residues" evidence="1">
    <location>
        <begin position="998"/>
        <end position="1009"/>
    </location>
</feature>
<feature type="region of interest" description="Disordered" evidence="1">
    <location>
        <begin position="991"/>
        <end position="1013"/>
    </location>
</feature>
<dbReference type="Proteomes" id="UP000515158">
    <property type="component" value="Unplaced"/>
</dbReference>
<keyword evidence="2" id="KW-1185">Reference proteome</keyword>
<feature type="compositionally biased region" description="Acidic residues" evidence="1">
    <location>
        <begin position="465"/>
        <end position="488"/>
    </location>
</feature>
<feature type="region of interest" description="Disordered" evidence="1">
    <location>
        <begin position="465"/>
        <end position="490"/>
    </location>
</feature>
<sequence length="1123" mass="125788">MPENEQLSAQIVNILPRAMAPSAGKSCYNTNYRNRNVRMLVAHKRATKHPLMKETDGAFFIDDKDCYTDVLAKMASHCMKPVSRIFYIDSDDDELPIDSDVEFKEALKLIGQRTDKGRFTSMRIETGELQKYDKKRTKKPSKVARVKVAAKLGDASAAKKGSFANRAESEPKLSLKNSVADESSVTVSKHGISHTWLKNYLHQFKKELMNDFESLLEPYIAEQKKMNDLITSLNASLISEKNCAGKGALANLKEHTESDHNYSACAGSLNAQVHKGLSKAIYRSEQARLKFDEAVPLSEDEEMLQPRSYLEEGDDDNLSIYSGEISVTESESDESTEDFVDVPLPSCFDVVAIQKGSAPKKVTKEMKHMKTSLKVKMGKVSNYDVVAKCEKPQQNANSFQNKKPEINSQLLKMNQLTPKQDNQPIIKSLIAPMEYNSSHDTIDGHFSDNEDYDEVEVEIEEDYVEIGGEEEEEEEEEGEEEEEDEEEHNCDCNYREEYAEEFDAGKIKTSADSEKQVSSSTYPRAFLDSSGNNVHRSDEVIKQQEYTQTRKRFEQNNNLIMDGVQEKYLQTDLPPSRQNVAQYNMVNLTHPNPQMVSKVPVYSAQSRHQPMFLLTGTTAPGSVSYMQFPEATTMPKHLQPMQKPLQQALLQTPPSLLKLPQPARKTLQTFSAQRFIETAQAAVQAQHQQFIRAAHRAAVQAQQTQAVGLSQSFLQQRHSPASFQENPATVSGIRATTNSQTPFSRAHELKLWNEVDHVDTELRKWVQMCKQLMDSIPKHVDDSSPTMPEFLKKFAITAGKTHQDLEKVYQNFRKEVKMVSTQMDARKQLKLEQGCGQLADDPIVILPEKLMTIISATLNTTFNILGNIAKLGVAPSSVPSEQTITSPSAEKPQPHKSANAPQIPSELGNTNNARFGFATQTMPPGFYQSYASPLSMLGSENAPVCGILADPLANQGRKTLTYRLRPCSTFVGHAGNQTYVWGHNAFAYNTPQTLGQTPQPPQQQTPPTMPRQLPQQVSSQLPLQLALHQQAMSQMASIQPQLQQMQPQLLQPLQAQLQKINREDISGRQSNPQDINRIETTYNGMQLHDFTPVATETTSACYPNLKTVPAGFCAKTYGGMMKN</sequence>
<evidence type="ECO:0000256" key="1">
    <source>
        <dbReference type="SAM" id="MobiDB-lite"/>
    </source>
</evidence>
<feature type="region of interest" description="Disordered" evidence="1">
    <location>
        <begin position="509"/>
        <end position="533"/>
    </location>
</feature>
<dbReference type="KEGG" id="tpal:117653739"/>
<protein>
    <submittedName>
        <fullName evidence="3">Uncharacterized protein LOC117653739 isoform X1</fullName>
    </submittedName>
</protein>
<evidence type="ECO:0000313" key="2">
    <source>
        <dbReference type="Proteomes" id="UP000515158"/>
    </source>
</evidence>
<gene>
    <name evidence="3" type="primary">LOC117653739</name>
</gene>
<dbReference type="AlphaFoldDB" id="A0A6P9ABH9"/>
<dbReference type="InParanoid" id="A0A6P9ABH9"/>
<evidence type="ECO:0000313" key="3">
    <source>
        <dbReference type="RefSeq" id="XP_034255492.1"/>
    </source>
</evidence>
<feature type="compositionally biased region" description="Polar residues" evidence="1">
    <location>
        <begin position="899"/>
        <end position="915"/>
    </location>
</feature>
<accession>A0A6P9ABH9</accession>
<dbReference type="GeneID" id="117653739"/>
<feature type="region of interest" description="Disordered" evidence="1">
    <location>
        <begin position="877"/>
        <end position="915"/>
    </location>
</feature>